<dbReference type="EMBL" id="BEZZ01000889">
    <property type="protein sequence ID" value="GCC36815.1"/>
    <property type="molecule type" value="Genomic_DNA"/>
</dbReference>
<protein>
    <recommendedName>
        <fullName evidence="1">Guanylate-binding protein/Atlastin C-terminal domain-containing protein</fullName>
    </recommendedName>
</protein>
<evidence type="ECO:0000313" key="2">
    <source>
        <dbReference type="EMBL" id="GCC36815.1"/>
    </source>
</evidence>
<dbReference type="Proteomes" id="UP000287033">
    <property type="component" value="Unassembled WGS sequence"/>
</dbReference>
<dbReference type="GO" id="GO:0003924">
    <property type="term" value="F:GTPase activity"/>
    <property type="evidence" value="ECO:0007669"/>
    <property type="project" value="InterPro"/>
</dbReference>
<dbReference type="AlphaFoldDB" id="A0A401T2C7"/>
<dbReference type="OrthoDB" id="2135133at2759"/>
<accession>A0A401T2C7</accession>
<reference evidence="2 3" key="1">
    <citation type="journal article" date="2018" name="Nat. Ecol. Evol.">
        <title>Shark genomes provide insights into elasmobranch evolution and the origin of vertebrates.</title>
        <authorList>
            <person name="Hara Y"/>
            <person name="Yamaguchi K"/>
            <person name="Onimaru K"/>
            <person name="Kadota M"/>
            <person name="Koyanagi M"/>
            <person name="Keeley SD"/>
            <person name="Tatsumi K"/>
            <person name="Tanaka K"/>
            <person name="Motone F"/>
            <person name="Kageyama Y"/>
            <person name="Nozu R"/>
            <person name="Adachi N"/>
            <person name="Nishimura O"/>
            <person name="Nakagawa R"/>
            <person name="Tanegashima C"/>
            <person name="Kiyatake I"/>
            <person name="Matsumoto R"/>
            <person name="Murakumo K"/>
            <person name="Nishida K"/>
            <person name="Terakita A"/>
            <person name="Kuratani S"/>
            <person name="Sato K"/>
            <person name="Hyodo S Kuraku.S."/>
        </authorList>
    </citation>
    <scope>NUCLEOTIDE SEQUENCE [LARGE SCALE GENOMIC DNA]</scope>
</reference>
<evidence type="ECO:0000313" key="3">
    <source>
        <dbReference type="Proteomes" id="UP000287033"/>
    </source>
</evidence>
<dbReference type="OMA" id="CIENTRV"/>
<dbReference type="InterPro" id="IPR036543">
    <property type="entry name" value="Guanylate-bd_C_sf"/>
</dbReference>
<dbReference type="InterPro" id="IPR027417">
    <property type="entry name" value="P-loop_NTPase"/>
</dbReference>
<dbReference type="Gene3D" id="1.20.1000.10">
    <property type="entry name" value="Guanylate-binding protein, C-terminal domain"/>
    <property type="match status" value="1"/>
</dbReference>
<dbReference type="STRING" id="137246.A0A401T2C7"/>
<keyword evidence="3" id="KW-1185">Reference proteome</keyword>
<dbReference type="Pfam" id="PF02841">
    <property type="entry name" value="GBP_C"/>
    <property type="match status" value="1"/>
</dbReference>
<dbReference type="SUPFAM" id="SSF48340">
    <property type="entry name" value="Interferon-induced guanylate-binding protein 1 (GBP1), C-terminal domain"/>
    <property type="match status" value="1"/>
</dbReference>
<dbReference type="GO" id="GO:0005525">
    <property type="term" value="F:GTP binding"/>
    <property type="evidence" value="ECO:0007669"/>
    <property type="project" value="InterPro"/>
</dbReference>
<proteinExistence type="predicted"/>
<evidence type="ECO:0000259" key="1">
    <source>
        <dbReference type="Pfam" id="PF02841"/>
    </source>
</evidence>
<feature type="domain" description="Guanylate-binding protein/Atlastin C-terminal" evidence="1">
    <location>
        <begin position="58"/>
        <end position="217"/>
    </location>
</feature>
<comment type="caution">
    <text evidence="2">The sequence shown here is derived from an EMBL/GenBank/DDBJ whole genome shotgun (WGS) entry which is preliminary data.</text>
</comment>
<sequence>MESPIPLVLNPLDGKLSVHPPAVDLLKTIDQPLVVVAMIGKYRTGKSYLLNCLAGKRKMFAHLLDTSIELFRQGELACLDSVVQSLTDTENEKTLKEAEKLYEEQMEKLVSLPIETAKDLNKAHEKCNQEAFDMFLKWAFGNSESYKDKLQKTMEGIFDGYCKRNKEESSKKCKGLLEELFQEIDVKFKANAYAVPGGYSQDLKDQNLAINHYNQTSRSEAEKDRQAQMELQKAAMEQQMQMMKDIMASVTQSNEKNMEQFMQMNPK</sequence>
<gene>
    <name evidence="2" type="ORF">chiPu_0015315</name>
</gene>
<dbReference type="InterPro" id="IPR003191">
    <property type="entry name" value="Guanylate-bd/ATL_C"/>
</dbReference>
<organism evidence="2 3">
    <name type="scientific">Chiloscyllium punctatum</name>
    <name type="common">Brownbanded bambooshark</name>
    <name type="synonym">Hemiscyllium punctatum</name>
    <dbReference type="NCBI Taxonomy" id="137246"/>
    <lineage>
        <taxon>Eukaryota</taxon>
        <taxon>Metazoa</taxon>
        <taxon>Chordata</taxon>
        <taxon>Craniata</taxon>
        <taxon>Vertebrata</taxon>
        <taxon>Chondrichthyes</taxon>
        <taxon>Elasmobranchii</taxon>
        <taxon>Galeomorphii</taxon>
        <taxon>Galeoidea</taxon>
        <taxon>Orectolobiformes</taxon>
        <taxon>Hemiscylliidae</taxon>
        <taxon>Chiloscyllium</taxon>
    </lineage>
</organism>
<dbReference type="SUPFAM" id="SSF52540">
    <property type="entry name" value="P-loop containing nucleoside triphosphate hydrolases"/>
    <property type="match status" value="1"/>
</dbReference>
<dbReference type="PANTHER" id="PTHR10751">
    <property type="entry name" value="GUANYLATE BINDING PROTEIN"/>
    <property type="match status" value="1"/>
</dbReference>
<name>A0A401T2C7_CHIPU</name>